<keyword evidence="1" id="KW-0472">Membrane</keyword>
<organism evidence="2 3">
    <name type="scientific">Actinokineospora globicatena</name>
    <dbReference type="NCBI Taxonomy" id="103729"/>
    <lineage>
        <taxon>Bacteria</taxon>
        <taxon>Bacillati</taxon>
        <taxon>Actinomycetota</taxon>
        <taxon>Actinomycetes</taxon>
        <taxon>Pseudonocardiales</taxon>
        <taxon>Pseudonocardiaceae</taxon>
        <taxon>Actinokineospora</taxon>
    </lineage>
</organism>
<gene>
    <name evidence="2" type="ORF">Aglo03_05770</name>
</gene>
<comment type="caution">
    <text evidence="2">The sequence shown here is derived from an EMBL/GenBank/DDBJ whole genome shotgun (WGS) entry which is preliminary data.</text>
</comment>
<feature type="transmembrane region" description="Helical" evidence="1">
    <location>
        <begin position="41"/>
        <end position="61"/>
    </location>
</feature>
<sequence>MPRTAQRSPLTAVAANVVPAYAMPALMSYASALVISDPRLAAASVTTIAIPSALAALAVTFGPRGGRRTVRAIVGAGVCAALAFAASLVLVHFGLFDSTLFLDAVPSAALGGAITAARFPNRKKDS</sequence>
<evidence type="ECO:0000256" key="1">
    <source>
        <dbReference type="SAM" id="Phobius"/>
    </source>
</evidence>
<keyword evidence="1" id="KW-0812">Transmembrane</keyword>
<proteinExistence type="predicted"/>
<name>A0A9W6QF23_9PSEU</name>
<evidence type="ECO:0000313" key="2">
    <source>
        <dbReference type="EMBL" id="GLW89761.1"/>
    </source>
</evidence>
<feature type="transmembrane region" description="Helical" evidence="1">
    <location>
        <begin position="12"/>
        <end position="35"/>
    </location>
</feature>
<protein>
    <submittedName>
        <fullName evidence="2">Uncharacterized protein</fullName>
    </submittedName>
</protein>
<dbReference type="EMBL" id="BSSD01000001">
    <property type="protein sequence ID" value="GLW89761.1"/>
    <property type="molecule type" value="Genomic_DNA"/>
</dbReference>
<evidence type="ECO:0000313" key="3">
    <source>
        <dbReference type="Proteomes" id="UP001165042"/>
    </source>
</evidence>
<accession>A0A9W6QF23</accession>
<dbReference type="RefSeq" id="WP_285607222.1">
    <property type="nucleotide sequence ID" value="NZ_BSSD01000001.1"/>
</dbReference>
<dbReference type="Proteomes" id="UP001165042">
    <property type="component" value="Unassembled WGS sequence"/>
</dbReference>
<reference evidence="2" key="1">
    <citation type="submission" date="2023-02" db="EMBL/GenBank/DDBJ databases">
        <title>Actinokineospora globicatena NBRC 15670.</title>
        <authorList>
            <person name="Ichikawa N."/>
            <person name="Sato H."/>
            <person name="Tonouchi N."/>
        </authorList>
    </citation>
    <scope>NUCLEOTIDE SEQUENCE</scope>
    <source>
        <strain evidence="2">NBRC 15670</strain>
    </source>
</reference>
<feature type="transmembrane region" description="Helical" evidence="1">
    <location>
        <begin position="73"/>
        <end position="94"/>
    </location>
</feature>
<keyword evidence="3" id="KW-1185">Reference proteome</keyword>
<keyword evidence="1" id="KW-1133">Transmembrane helix</keyword>
<dbReference type="AlphaFoldDB" id="A0A9W6QF23"/>